<keyword evidence="3" id="KW-0378">Hydrolase</keyword>
<dbReference type="eggNOG" id="COG0596">
    <property type="taxonomic scope" value="Bacteria"/>
</dbReference>
<gene>
    <name evidence="5" type="ORF">MVAC_15108</name>
</gene>
<accession>K0VBX2</accession>
<protein>
    <submittedName>
        <fullName evidence="5">TAP domain-containing protein</fullName>
    </submittedName>
</protein>
<keyword evidence="6" id="KW-1185">Reference proteome</keyword>
<reference evidence="5 6" key="1">
    <citation type="journal article" date="2012" name="J. Bacteriol.">
        <title>Complete Genome Sequence of Mycobacterium vaccae Type Strain ATCC 25954.</title>
        <authorList>
            <person name="Ho Y.S."/>
            <person name="Adroub S.A."/>
            <person name="Abadi M."/>
            <person name="Al Alwan B."/>
            <person name="Alkhateeb R."/>
            <person name="Gao G."/>
            <person name="Ragab A."/>
            <person name="Ali S."/>
            <person name="van Soolingen D."/>
            <person name="Bitter W."/>
            <person name="Pain A."/>
            <person name="Abdallah A.M."/>
        </authorList>
    </citation>
    <scope>NUCLEOTIDE SEQUENCE [LARGE SCALE GENOMIC DNA]</scope>
    <source>
        <strain evidence="5 6">ATCC 25954</strain>
    </source>
</reference>
<evidence type="ECO:0000256" key="3">
    <source>
        <dbReference type="ARBA" id="ARBA00022801"/>
    </source>
</evidence>
<comment type="caution">
    <text evidence="5">The sequence shown here is derived from an EMBL/GenBank/DDBJ whole genome shotgun (WGS) entry which is preliminary data.</text>
</comment>
<dbReference type="Pfam" id="PF00561">
    <property type="entry name" value="Abhydrolase_1"/>
    <property type="match status" value="1"/>
</dbReference>
<dbReference type="InterPro" id="IPR051601">
    <property type="entry name" value="Serine_prot/Carboxylest_S33"/>
</dbReference>
<evidence type="ECO:0000313" key="6">
    <source>
        <dbReference type="Proteomes" id="UP000006072"/>
    </source>
</evidence>
<dbReference type="Proteomes" id="UP000006072">
    <property type="component" value="Unassembled WGS sequence"/>
</dbReference>
<keyword evidence="2" id="KW-0732">Signal</keyword>
<feature type="domain" description="AB hydrolase-1" evidence="4">
    <location>
        <begin position="45"/>
        <end position="433"/>
    </location>
</feature>
<dbReference type="SUPFAM" id="SSF53474">
    <property type="entry name" value="alpha/beta-Hydrolases"/>
    <property type="match status" value="1"/>
</dbReference>
<evidence type="ECO:0000256" key="1">
    <source>
        <dbReference type="ARBA" id="ARBA00010088"/>
    </source>
</evidence>
<dbReference type="HOGENOM" id="CLU_013364_3_1_11"/>
<dbReference type="AlphaFoldDB" id="K0VBX2"/>
<dbReference type="InterPro" id="IPR029058">
    <property type="entry name" value="AB_hydrolase_fold"/>
</dbReference>
<dbReference type="PANTHER" id="PTHR43248">
    <property type="entry name" value="2-SUCCINYL-6-HYDROXY-2,4-CYCLOHEXADIENE-1-CARBOXYLATE SYNTHASE"/>
    <property type="match status" value="1"/>
</dbReference>
<proteinExistence type="inferred from homology"/>
<evidence type="ECO:0000259" key="4">
    <source>
        <dbReference type="Pfam" id="PF00561"/>
    </source>
</evidence>
<evidence type="ECO:0000256" key="2">
    <source>
        <dbReference type="ARBA" id="ARBA00022729"/>
    </source>
</evidence>
<dbReference type="PANTHER" id="PTHR43248:SF29">
    <property type="entry name" value="TRIPEPTIDYL AMINOPEPTIDASE"/>
    <property type="match status" value="1"/>
</dbReference>
<dbReference type="InterPro" id="IPR000073">
    <property type="entry name" value="AB_hydrolase_1"/>
</dbReference>
<sequence length="457" mass="48528">MPDTSRIPTAQCGTVAVPVDYAKPDGPQAQLAIIRIPASGPRIGALVVNPGGPGASAVDTVATMGAALAGTEIGQRFDLVGIDPRGVGYSTPQLRCRTDAEFDAYRAEPMADFSPAGVAHIEEVRRTFAAQCLNRMGADFLAGVGTASAARDMDVVRAALGEEQISYLGFSYGTQLGAVYATRYPERVRAMVLDGAVDVSLDPISKSNNQLAGFQKAFDRYAADCAESAGCPLGTDPAQFVTRFHQLVDPLVARPAPTTDPRGLSYQDAMTGTVSSLYAQRYWPYLTSGLLGLQRGTDPGDLLLLADDYQQRDRNGHYKNRQDAFNAIRCVDAVYPADSAAWVEADRRSREVAPFLSYGPFTGYAPRDMCAMWPVPPTSVVGAATSPGPGKVLVVTTTGDPATPYQAGVNLARQLDARLITFEGTQHTVVFNGDACVDTAAVEFFVNSALPPAGLRC</sequence>
<organism evidence="5 6">
    <name type="scientific">Mycolicibacterium vaccae ATCC 25954</name>
    <dbReference type="NCBI Taxonomy" id="1194972"/>
    <lineage>
        <taxon>Bacteria</taxon>
        <taxon>Bacillati</taxon>
        <taxon>Actinomycetota</taxon>
        <taxon>Actinomycetes</taxon>
        <taxon>Mycobacteriales</taxon>
        <taxon>Mycobacteriaceae</taxon>
        <taxon>Mycolicibacterium</taxon>
    </lineage>
</organism>
<name>K0VBX2_MYCVA</name>
<evidence type="ECO:0000313" key="5">
    <source>
        <dbReference type="EMBL" id="EJZ08569.1"/>
    </source>
</evidence>
<dbReference type="EMBL" id="ALQA01000030">
    <property type="protein sequence ID" value="EJZ08569.1"/>
    <property type="molecule type" value="Genomic_DNA"/>
</dbReference>
<dbReference type="GO" id="GO:0016787">
    <property type="term" value="F:hydrolase activity"/>
    <property type="evidence" value="ECO:0007669"/>
    <property type="project" value="UniProtKB-KW"/>
</dbReference>
<dbReference type="Gene3D" id="3.40.50.1820">
    <property type="entry name" value="alpha/beta hydrolase"/>
    <property type="match status" value="1"/>
</dbReference>
<comment type="similarity">
    <text evidence="1">Belongs to the peptidase S33 family.</text>
</comment>